<protein>
    <submittedName>
        <fullName evidence="2">NAD-dependent epimerase/dehydratase family protein</fullName>
    </submittedName>
</protein>
<organism evidence="2 3">
    <name type="scientific">Marinomonas foliarum</name>
    <dbReference type="NCBI Taxonomy" id="491950"/>
    <lineage>
        <taxon>Bacteria</taxon>
        <taxon>Pseudomonadati</taxon>
        <taxon>Pseudomonadota</taxon>
        <taxon>Gammaproteobacteria</taxon>
        <taxon>Oceanospirillales</taxon>
        <taxon>Oceanospirillaceae</taxon>
        <taxon>Marinomonas</taxon>
    </lineage>
</organism>
<dbReference type="InterPro" id="IPR051783">
    <property type="entry name" value="NAD(P)-dependent_oxidoreduct"/>
</dbReference>
<proteinExistence type="predicted"/>
<evidence type="ECO:0000313" key="2">
    <source>
        <dbReference type="EMBL" id="QRV24909.1"/>
    </source>
</evidence>
<dbReference type="Gene3D" id="3.40.50.720">
    <property type="entry name" value="NAD(P)-binding Rossmann-like Domain"/>
    <property type="match status" value="1"/>
</dbReference>
<dbReference type="RefSeq" id="WP_205115646.1">
    <property type="nucleotide sequence ID" value="NZ_CP070273.1"/>
</dbReference>
<dbReference type="InterPro" id="IPR001509">
    <property type="entry name" value="Epimerase_deHydtase"/>
</dbReference>
<dbReference type="PANTHER" id="PTHR48079">
    <property type="entry name" value="PROTEIN YEEZ"/>
    <property type="match status" value="1"/>
</dbReference>
<feature type="domain" description="NAD-dependent epimerase/dehydratase" evidence="1">
    <location>
        <begin position="10"/>
        <end position="222"/>
    </location>
</feature>
<name>A0ABX7ISH5_9GAMM</name>
<evidence type="ECO:0000259" key="1">
    <source>
        <dbReference type="Pfam" id="PF01370"/>
    </source>
</evidence>
<dbReference type="SUPFAM" id="SSF51735">
    <property type="entry name" value="NAD(P)-binding Rossmann-fold domains"/>
    <property type="match status" value="1"/>
</dbReference>
<dbReference type="PANTHER" id="PTHR48079:SF6">
    <property type="entry name" value="NAD(P)-BINDING DOMAIN-CONTAINING PROTEIN-RELATED"/>
    <property type="match status" value="1"/>
</dbReference>
<evidence type="ECO:0000313" key="3">
    <source>
        <dbReference type="Proteomes" id="UP000644167"/>
    </source>
</evidence>
<dbReference type="EMBL" id="CP070273">
    <property type="protein sequence ID" value="QRV24909.1"/>
    <property type="molecule type" value="Genomic_DNA"/>
</dbReference>
<sequence>MKQSLKQNKALILGATGGIGSEVANQLSNAGWYINALKRRAHTMPEKKNITWFEGDALNQTDVEAAAEDCQIILHGVNPAGYKNWETLVLPMLDNTIAVAKKTGACIVLPGTIYNYGPDAFPVLHETSPQNPTTKKGRIRVEMERRLQDFANSEGKVIIVRAGDFFGASSANSWFSQGLIKPNQAIKNISNPSEINVGHQWAYLPDVAKVMLKLIETRDTLDSFSTFHMNGFWDEDGVQMAKSIRRVVERNTGRTPNICAFPWWQIRFLTPFNQTLKELMEMKYLWQNTIRMDNSKLIQQLGYEPFTPIDKALENTLKELNCLN</sequence>
<dbReference type="Pfam" id="PF01370">
    <property type="entry name" value="Epimerase"/>
    <property type="match status" value="1"/>
</dbReference>
<accession>A0ABX7ISH5</accession>
<keyword evidence="3" id="KW-1185">Reference proteome</keyword>
<gene>
    <name evidence="2" type="ORF">JSY38_05065</name>
</gene>
<reference evidence="2 3" key="1">
    <citation type="submission" date="2021-02" db="EMBL/GenBank/DDBJ databases">
        <title>The genome of Marinomonas foliarum JZW.</title>
        <authorList>
            <person name="Sun M."/>
        </authorList>
    </citation>
    <scope>NUCLEOTIDE SEQUENCE [LARGE SCALE GENOMIC DNA]</scope>
    <source>
        <strain evidence="2 3">JZW</strain>
    </source>
</reference>
<dbReference type="Proteomes" id="UP000644167">
    <property type="component" value="Chromosome"/>
</dbReference>
<dbReference type="InterPro" id="IPR036291">
    <property type="entry name" value="NAD(P)-bd_dom_sf"/>
</dbReference>